<dbReference type="GO" id="GO:0005737">
    <property type="term" value="C:cytoplasm"/>
    <property type="evidence" value="ECO:0007669"/>
    <property type="project" value="UniProtKB-SubCell"/>
</dbReference>
<sequence>MSDIQRTEFQLPPQNSSGPADRGTGLFAGSADVSASQHSGEADLELSMRPKSLDEFIGQYKVREQLSLVLEGAKNRGVVPDHVLLSGPPGLGKTTMAMIIAQELGTSLRMTSGPALERAGDLAAMLSNLMEGDVLFIDEIHRIARPAEEMLYMAMEDFRIDVIVGKGPGATSIPLELPPFTLVGATTRSGMLTGPLRDRFGFTAQMEFYDVGELEQVVNRAASIMDVPITHDAAVEIASRSRGTPRIANRLLRRVRDYAEVHSDGTIDLSAAQGALEVFDVDELGLDRLDRAVLTALVRGHGGGPVGVSTLAIAVGEEPSTVEEVCEPYLVRAGLVARTGRGRVATASAWRHLGLEPPEHALGG</sequence>
<proteinExistence type="inferred from homology"/>
<evidence type="ECO:0000256" key="1">
    <source>
        <dbReference type="ARBA" id="ARBA00022490"/>
    </source>
</evidence>
<feature type="binding site" evidence="9">
    <location>
        <position position="94"/>
    </location>
    <ligand>
        <name>Mg(2+)</name>
        <dbReference type="ChEBI" id="CHEBI:18420"/>
    </ligand>
</feature>
<dbReference type="SUPFAM" id="SSF46785">
    <property type="entry name" value="Winged helix' DNA-binding domain"/>
    <property type="match status" value="1"/>
</dbReference>
<organism evidence="12 13">
    <name type="scientific">Corynebacterium renale</name>
    <dbReference type="NCBI Taxonomy" id="1724"/>
    <lineage>
        <taxon>Bacteria</taxon>
        <taxon>Bacillati</taxon>
        <taxon>Actinomycetota</taxon>
        <taxon>Actinomycetes</taxon>
        <taxon>Mycobacteriales</taxon>
        <taxon>Corynebacteriaceae</taxon>
        <taxon>Corynebacterium</taxon>
    </lineage>
</organism>
<dbReference type="AlphaFoldDB" id="A0A2A9DRR2"/>
<feature type="domain" description="AAA+ ATPase" evidence="11">
    <location>
        <begin position="79"/>
        <end position="212"/>
    </location>
</feature>
<feature type="binding site" evidence="9">
    <location>
        <position position="95"/>
    </location>
    <ligand>
        <name>ATP</name>
        <dbReference type="ChEBI" id="CHEBI:30616"/>
    </ligand>
</feature>
<dbReference type="GO" id="GO:0048476">
    <property type="term" value="C:Holliday junction resolvase complex"/>
    <property type="evidence" value="ECO:0007669"/>
    <property type="project" value="UniProtKB-UniRule"/>
</dbReference>
<gene>
    <name evidence="9" type="primary">ruvB</name>
    <name evidence="12" type="ORF">ATK06_1729</name>
</gene>
<evidence type="ECO:0000313" key="13">
    <source>
        <dbReference type="Proteomes" id="UP000221653"/>
    </source>
</evidence>
<accession>A0A2A9DRR2</accession>
<dbReference type="GO" id="GO:0016887">
    <property type="term" value="F:ATP hydrolysis activity"/>
    <property type="evidence" value="ECO:0007669"/>
    <property type="project" value="RHEA"/>
</dbReference>
<dbReference type="PANTHER" id="PTHR42848">
    <property type="match status" value="1"/>
</dbReference>
<feature type="binding site" evidence="9">
    <location>
        <position position="199"/>
    </location>
    <ligand>
        <name>ATP</name>
        <dbReference type="ChEBI" id="CHEBI:30616"/>
    </ligand>
</feature>
<feature type="binding site" evidence="9">
    <location>
        <position position="90"/>
    </location>
    <ligand>
        <name>ATP</name>
        <dbReference type="ChEBI" id="CHEBI:30616"/>
    </ligand>
</feature>
<evidence type="ECO:0000256" key="5">
    <source>
        <dbReference type="ARBA" id="ARBA00022840"/>
    </source>
</evidence>
<dbReference type="Gene3D" id="1.10.10.10">
    <property type="entry name" value="Winged helix-like DNA-binding domain superfamily/Winged helix DNA-binding domain"/>
    <property type="match status" value="1"/>
</dbReference>
<dbReference type="FunFam" id="3.40.50.300:FF:000073">
    <property type="entry name" value="Holliday junction ATP-dependent DNA helicase RuvB"/>
    <property type="match status" value="1"/>
</dbReference>
<evidence type="ECO:0000256" key="9">
    <source>
        <dbReference type="HAMAP-Rule" id="MF_00016"/>
    </source>
</evidence>
<dbReference type="Gene3D" id="3.40.50.300">
    <property type="entry name" value="P-loop containing nucleotide triphosphate hydrolases"/>
    <property type="match status" value="1"/>
</dbReference>
<dbReference type="EC" id="3.6.4.-" evidence="9"/>
<dbReference type="HAMAP" id="MF_00016">
    <property type="entry name" value="DNA_HJ_migration_RuvB"/>
    <property type="match status" value="1"/>
</dbReference>
<evidence type="ECO:0000256" key="6">
    <source>
        <dbReference type="ARBA" id="ARBA00023125"/>
    </source>
</evidence>
<evidence type="ECO:0000313" key="12">
    <source>
        <dbReference type="EMBL" id="PFG28610.1"/>
    </source>
</evidence>
<comment type="domain">
    <text evidence="9">Has 3 domains, the large (RuvB-L) and small ATPase (RuvB-S) domains and the C-terminal head (RuvB-H) domain. The head domain binds DNA, while the ATPase domains jointly bind ATP, ADP or are empty depending on the state of the subunit in the translocation cycle. During a single DNA translocation step the structure of each domain remains the same, but their relative positions change.</text>
</comment>
<dbReference type="InterPro" id="IPR027417">
    <property type="entry name" value="P-loop_NTPase"/>
</dbReference>
<dbReference type="Pfam" id="PF05491">
    <property type="entry name" value="WHD_RuvB"/>
    <property type="match status" value="1"/>
</dbReference>
<dbReference type="Gene3D" id="1.10.8.60">
    <property type="match status" value="1"/>
</dbReference>
<feature type="binding site" evidence="9">
    <location>
        <position position="338"/>
    </location>
    <ligand>
        <name>DNA</name>
        <dbReference type="ChEBI" id="CHEBI:16991"/>
    </ligand>
</feature>
<dbReference type="InterPro" id="IPR003593">
    <property type="entry name" value="AAA+_ATPase"/>
</dbReference>
<comment type="caution">
    <text evidence="9">Lacks conserved residue(s) required for the propagation of feature annotation.</text>
</comment>
<comment type="subunit">
    <text evidence="9">Homohexamer. Forms an RuvA(8)-RuvB(12)-Holliday junction (HJ) complex. HJ DNA is sandwiched between 2 RuvA tetramers; dsDNA enters through RuvA and exits via RuvB. An RuvB hexamer assembles on each DNA strand where it exits the tetramer. Each RuvB hexamer is contacted by two RuvA subunits (via domain III) on 2 adjacent RuvB subunits; this complex drives branch migration. In the full resolvosome a probable DNA-RuvA(4)-RuvB(12)-RuvC(2) complex forms which resolves the HJ.</text>
</comment>
<dbReference type="GO" id="GO:0009378">
    <property type="term" value="F:four-way junction helicase activity"/>
    <property type="evidence" value="ECO:0007669"/>
    <property type="project" value="InterPro"/>
</dbReference>
<feature type="region of interest" description="Disordered" evidence="10">
    <location>
        <begin position="1"/>
        <end position="45"/>
    </location>
</feature>
<name>A0A2A9DRR2_9CORY</name>
<comment type="catalytic activity">
    <reaction evidence="9">
        <text>ATP + H2O = ADP + phosphate + H(+)</text>
        <dbReference type="Rhea" id="RHEA:13065"/>
        <dbReference type="ChEBI" id="CHEBI:15377"/>
        <dbReference type="ChEBI" id="CHEBI:15378"/>
        <dbReference type="ChEBI" id="CHEBI:30616"/>
        <dbReference type="ChEBI" id="CHEBI:43474"/>
        <dbReference type="ChEBI" id="CHEBI:456216"/>
    </reaction>
</comment>
<feature type="binding site" evidence="9">
    <location>
        <position position="343"/>
    </location>
    <ligand>
        <name>DNA</name>
        <dbReference type="ChEBI" id="CHEBI:16991"/>
    </ligand>
</feature>
<dbReference type="OrthoDB" id="9804478at2"/>
<feature type="binding site" evidence="9">
    <location>
        <position position="246"/>
    </location>
    <ligand>
        <name>ATP</name>
        <dbReference type="ChEBI" id="CHEBI:30616"/>
    </ligand>
</feature>
<keyword evidence="5 9" id="KW-0067">ATP-binding</keyword>
<dbReference type="InterPro" id="IPR041445">
    <property type="entry name" value="AAA_lid_4"/>
</dbReference>
<evidence type="ECO:0000256" key="3">
    <source>
        <dbReference type="ARBA" id="ARBA00022763"/>
    </source>
</evidence>
<keyword evidence="1 9" id="KW-0963">Cytoplasm</keyword>
<dbReference type="InterPro" id="IPR036390">
    <property type="entry name" value="WH_DNA-bd_sf"/>
</dbReference>
<comment type="function">
    <text evidence="9">The RuvA-RuvB-RuvC complex processes Holliday junction (HJ) DNA during genetic recombination and DNA repair, while the RuvA-RuvB complex plays an important role in the rescue of blocked DNA replication forks via replication fork reversal (RFR). RuvA specifically binds to HJ cruciform DNA, conferring on it an open structure. The RuvB hexamer acts as an ATP-dependent pump, pulling dsDNA into and through the RuvAB complex. RuvB forms 2 homohexamers on either side of HJ DNA bound by 1 or 2 RuvA tetramers; 4 subunits per hexamer contact DNA at a time. Coordinated motions by a converter formed by DNA-disengaged RuvB subunits stimulates ATP hydrolysis and nucleotide exchange. Immobilization of the converter enables RuvB to convert the ATP-contained energy into a lever motion, pulling 2 nucleotides of DNA out of the RuvA tetramer per ATP hydrolyzed, thus driving DNA branch migration. The RuvB motors rotate together with the DNA substrate, which together with the progressing nucleotide cycle form the mechanistic basis for DNA recombination by continuous HJ branch migration. Branch migration allows RuvC to scan DNA until it finds its consensus sequence, where it cleaves and resolves cruciform DNA.</text>
</comment>
<dbReference type="NCBIfam" id="TIGR00635">
    <property type="entry name" value="ruvB"/>
    <property type="match status" value="1"/>
</dbReference>
<dbReference type="InterPro" id="IPR036388">
    <property type="entry name" value="WH-like_DNA-bd_sf"/>
</dbReference>
<keyword evidence="13" id="KW-1185">Reference proteome</keyword>
<dbReference type="STRING" id="1724.GCA_001044175_00954"/>
<dbReference type="PANTHER" id="PTHR42848:SF1">
    <property type="entry name" value="HOLLIDAY JUNCTION BRANCH MIGRATION COMPLEX SUBUNIT RUVB"/>
    <property type="match status" value="1"/>
</dbReference>
<dbReference type="RefSeq" id="WP_098389184.1">
    <property type="nucleotide sequence ID" value="NZ_LS483464.1"/>
</dbReference>
<comment type="subcellular location">
    <subcellularLocation>
        <location evidence="9">Cytoplasm</location>
    </subcellularLocation>
</comment>
<dbReference type="SUPFAM" id="SSF52540">
    <property type="entry name" value="P-loop containing nucleoside triphosphate hydrolases"/>
    <property type="match status" value="1"/>
</dbReference>
<feature type="region of interest" description="Small ATPAse domain (RuvB-S)" evidence="9">
    <location>
        <begin position="210"/>
        <end position="280"/>
    </location>
</feature>
<evidence type="ECO:0000259" key="11">
    <source>
        <dbReference type="SMART" id="SM00382"/>
    </source>
</evidence>
<dbReference type="NCBIfam" id="NF000868">
    <property type="entry name" value="PRK00080.1"/>
    <property type="match status" value="1"/>
</dbReference>
<keyword evidence="6 9" id="KW-0238">DNA-binding</keyword>
<keyword evidence="3 9" id="KW-0227">DNA damage</keyword>
<feature type="binding site" evidence="9">
    <location>
        <position position="49"/>
    </location>
    <ligand>
        <name>ATP</name>
        <dbReference type="ChEBI" id="CHEBI:30616"/>
    </ligand>
</feature>
<evidence type="ECO:0000256" key="2">
    <source>
        <dbReference type="ARBA" id="ARBA00022741"/>
    </source>
</evidence>
<dbReference type="Pfam" id="PF05496">
    <property type="entry name" value="RuvB_N"/>
    <property type="match status" value="1"/>
</dbReference>
<dbReference type="Proteomes" id="UP000221653">
    <property type="component" value="Unassembled WGS sequence"/>
</dbReference>
<feature type="binding site" evidence="9">
    <location>
        <position position="209"/>
    </location>
    <ligand>
        <name>ATP</name>
        <dbReference type="ChEBI" id="CHEBI:30616"/>
    </ligand>
</feature>
<dbReference type="InterPro" id="IPR004605">
    <property type="entry name" value="DNA_helicase_Holl-junc_RuvB"/>
</dbReference>
<keyword evidence="12" id="KW-0347">Helicase</keyword>
<feature type="binding site" evidence="9">
    <location>
        <position position="94"/>
    </location>
    <ligand>
        <name>ATP</name>
        <dbReference type="ChEBI" id="CHEBI:30616"/>
    </ligand>
</feature>
<keyword evidence="7 9" id="KW-0233">DNA recombination</keyword>
<comment type="similarity">
    <text evidence="9">Belongs to the RuvB family.</text>
</comment>
<dbReference type="InterPro" id="IPR008823">
    <property type="entry name" value="RuvB_wg_C"/>
</dbReference>
<feature type="binding site" evidence="9">
    <location>
        <begin position="156"/>
        <end position="158"/>
    </location>
    <ligand>
        <name>ATP</name>
        <dbReference type="ChEBI" id="CHEBI:30616"/>
    </ligand>
</feature>
<feature type="region of interest" description="Head domain (RuvB-H)" evidence="9">
    <location>
        <begin position="283"/>
        <end position="364"/>
    </location>
</feature>
<protein>
    <recommendedName>
        <fullName evidence="9">Holliday junction branch migration complex subunit RuvB</fullName>
        <ecNumber evidence="9">3.6.4.-</ecNumber>
    </recommendedName>
</protein>
<keyword evidence="2 9" id="KW-0547">Nucleotide-binding</keyword>
<evidence type="ECO:0000256" key="8">
    <source>
        <dbReference type="ARBA" id="ARBA00023204"/>
    </source>
</evidence>
<dbReference type="Pfam" id="PF17864">
    <property type="entry name" value="AAA_lid_4"/>
    <property type="match status" value="1"/>
</dbReference>
<dbReference type="InterPro" id="IPR008824">
    <property type="entry name" value="RuvB-like_N"/>
</dbReference>
<keyword evidence="4 9" id="KW-0378">Hydrolase</keyword>
<evidence type="ECO:0000256" key="7">
    <source>
        <dbReference type="ARBA" id="ARBA00023172"/>
    </source>
</evidence>
<dbReference type="GO" id="GO:0006281">
    <property type="term" value="P:DNA repair"/>
    <property type="evidence" value="ECO:0007669"/>
    <property type="project" value="UniProtKB-UniRule"/>
</dbReference>
<feature type="binding site" evidence="9">
    <location>
        <position position="93"/>
    </location>
    <ligand>
        <name>ATP</name>
        <dbReference type="ChEBI" id="CHEBI:30616"/>
    </ligand>
</feature>
<evidence type="ECO:0000256" key="10">
    <source>
        <dbReference type="SAM" id="MobiDB-lite"/>
    </source>
</evidence>
<dbReference type="CDD" id="cd00009">
    <property type="entry name" value="AAA"/>
    <property type="match status" value="1"/>
</dbReference>
<keyword evidence="8 9" id="KW-0234">DNA repair</keyword>
<dbReference type="EMBL" id="PDJF01000001">
    <property type="protein sequence ID" value="PFG28610.1"/>
    <property type="molecule type" value="Genomic_DNA"/>
</dbReference>
<dbReference type="GO" id="GO:0005524">
    <property type="term" value="F:ATP binding"/>
    <property type="evidence" value="ECO:0007669"/>
    <property type="project" value="UniProtKB-UniRule"/>
</dbReference>
<dbReference type="GO" id="GO:0006310">
    <property type="term" value="P:DNA recombination"/>
    <property type="evidence" value="ECO:0007669"/>
    <property type="project" value="UniProtKB-UniRule"/>
</dbReference>
<evidence type="ECO:0000256" key="4">
    <source>
        <dbReference type="ARBA" id="ARBA00022801"/>
    </source>
</evidence>
<comment type="caution">
    <text evidence="12">The sequence shown here is derived from an EMBL/GenBank/DDBJ whole genome shotgun (WGS) entry which is preliminary data.</text>
</comment>
<reference evidence="12 13" key="1">
    <citation type="submission" date="2017-10" db="EMBL/GenBank/DDBJ databases">
        <title>Sequencing the genomes of 1000 actinobacteria strains.</title>
        <authorList>
            <person name="Klenk H.-P."/>
        </authorList>
    </citation>
    <scope>NUCLEOTIDE SEQUENCE [LARGE SCALE GENOMIC DNA]</scope>
    <source>
        <strain evidence="12 13">DSM 20688</strain>
    </source>
</reference>
<dbReference type="GO" id="GO:0000400">
    <property type="term" value="F:four-way junction DNA binding"/>
    <property type="evidence" value="ECO:0007669"/>
    <property type="project" value="UniProtKB-UniRule"/>
</dbReference>
<dbReference type="SMART" id="SM00382">
    <property type="entry name" value="AAA"/>
    <property type="match status" value="1"/>
</dbReference>